<dbReference type="OrthoDB" id="9770047at2"/>
<evidence type="ECO:0000256" key="2">
    <source>
        <dbReference type="ARBA" id="ARBA00009012"/>
    </source>
</evidence>
<comment type="caution">
    <text evidence="7">The sequence shown here is derived from an EMBL/GenBank/DDBJ whole genome shotgun (WGS) entry which is preliminary data.</text>
</comment>
<keyword evidence="3 6" id="KW-0812">Transmembrane</keyword>
<evidence type="ECO:0000256" key="1">
    <source>
        <dbReference type="ARBA" id="ARBA00004141"/>
    </source>
</evidence>
<feature type="transmembrane region" description="Helical" evidence="6">
    <location>
        <begin position="85"/>
        <end position="104"/>
    </location>
</feature>
<gene>
    <name evidence="7" type="ORF">A3860_32280</name>
</gene>
<dbReference type="RefSeq" id="WP_081152466.1">
    <property type="nucleotide sequence ID" value="NZ_LVYD01000059.1"/>
</dbReference>
<comment type="subcellular location">
    <subcellularLocation>
        <location evidence="1">Membrane</location>
        <topology evidence="1">Multi-pass membrane protein</topology>
    </subcellularLocation>
</comment>
<evidence type="ECO:0000256" key="4">
    <source>
        <dbReference type="ARBA" id="ARBA00022989"/>
    </source>
</evidence>
<feature type="transmembrane region" description="Helical" evidence="6">
    <location>
        <begin position="6"/>
        <end position="27"/>
    </location>
</feature>
<dbReference type="PANTHER" id="PTHR13353">
    <property type="entry name" value="TRANSMEMBRANE PROTEIN 19"/>
    <property type="match status" value="1"/>
</dbReference>
<keyword evidence="5 6" id="KW-0472">Membrane</keyword>
<feature type="transmembrane region" description="Helical" evidence="6">
    <location>
        <begin position="156"/>
        <end position="177"/>
    </location>
</feature>
<evidence type="ECO:0000256" key="5">
    <source>
        <dbReference type="ARBA" id="ARBA00023136"/>
    </source>
</evidence>
<name>A0A1V9FQL5_9BACT</name>
<dbReference type="EMBL" id="LVYD01000059">
    <property type="protein sequence ID" value="OQP60679.1"/>
    <property type="molecule type" value="Genomic_DNA"/>
</dbReference>
<proteinExistence type="inferred from homology"/>
<dbReference type="Pfam" id="PF01940">
    <property type="entry name" value="DUF92"/>
    <property type="match status" value="1"/>
</dbReference>
<dbReference type="STRING" id="1703345.A3860_32280"/>
<evidence type="ECO:0000313" key="7">
    <source>
        <dbReference type="EMBL" id="OQP60679.1"/>
    </source>
</evidence>
<keyword evidence="8" id="KW-1185">Reference proteome</keyword>
<dbReference type="PANTHER" id="PTHR13353:SF5">
    <property type="entry name" value="TRANSMEMBRANE PROTEIN 19"/>
    <property type="match status" value="1"/>
</dbReference>
<reference evidence="7 8" key="1">
    <citation type="submission" date="2016-03" db="EMBL/GenBank/DDBJ databases">
        <title>Niastella vici sp. nov., isolated from farmland soil.</title>
        <authorList>
            <person name="Chen L."/>
            <person name="Wang D."/>
            <person name="Yang S."/>
            <person name="Wang G."/>
        </authorList>
    </citation>
    <scope>NUCLEOTIDE SEQUENCE [LARGE SCALE GENOMIC DNA]</scope>
    <source>
        <strain evidence="7 8">DJ57</strain>
    </source>
</reference>
<sequence>MHIIDVIVWLFIGVMVAASIVFRKLTVAGALTGGCLAALLYKGAGVTGIIMLGAFFVAGSVVTALGRSKKEQLGVAEKNKGQRTAWQVLANGGVAGLAALLAWLKPEQAPLWQLAAAASLASASADTLSSELGSVYGRSFYNILTFKKDTCGLDGVVSLEGTLCGIAGSMLIAAIYLVAYKHFVFSCWIVLAGFAGNLADSVLGASLERKGWLKNDQVNLLNTIIAAVTGLCGYWLFTHPAAT</sequence>
<evidence type="ECO:0000256" key="6">
    <source>
        <dbReference type="SAM" id="Phobius"/>
    </source>
</evidence>
<protein>
    <recommendedName>
        <fullName evidence="9">TIGR00297 family protein</fullName>
    </recommendedName>
</protein>
<keyword evidence="4 6" id="KW-1133">Transmembrane helix</keyword>
<accession>A0A1V9FQL5</accession>
<dbReference type="Proteomes" id="UP000192796">
    <property type="component" value="Unassembled WGS sequence"/>
</dbReference>
<feature type="transmembrane region" description="Helical" evidence="6">
    <location>
        <begin position="39"/>
        <end position="65"/>
    </location>
</feature>
<feature type="transmembrane region" description="Helical" evidence="6">
    <location>
        <begin position="219"/>
        <end position="237"/>
    </location>
</feature>
<organism evidence="7 8">
    <name type="scientific">Niastella vici</name>
    <dbReference type="NCBI Taxonomy" id="1703345"/>
    <lineage>
        <taxon>Bacteria</taxon>
        <taxon>Pseudomonadati</taxon>
        <taxon>Bacteroidota</taxon>
        <taxon>Chitinophagia</taxon>
        <taxon>Chitinophagales</taxon>
        <taxon>Chitinophagaceae</taxon>
        <taxon>Niastella</taxon>
    </lineage>
</organism>
<dbReference type="GO" id="GO:0016020">
    <property type="term" value="C:membrane"/>
    <property type="evidence" value="ECO:0007669"/>
    <property type="project" value="UniProtKB-SubCell"/>
</dbReference>
<evidence type="ECO:0000313" key="8">
    <source>
        <dbReference type="Proteomes" id="UP000192796"/>
    </source>
</evidence>
<dbReference type="AlphaFoldDB" id="A0A1V9FQL5"/>
<evidence type="ECO:0000256" key="3">
    <source>
        <dbReference type="ARBA" id="ARBA00022692"/>
    </source>
</evidence>
<evidence type="ECO:0008006" key="9">
    <source>
        <dbReference type="Google" id="ProtNLM"/>
    </source>
</evidence>
<feature type="transmembrane region" description="Helical" evidence="6">
    <location>
        <begin position="183"/>
        <end position="207"/>
    </location>
</feature>
<comment type="similarity">
    <text evidence="2">Belongs to the TMEM19 family.</text>
</comment>
<dbReference type="InterPro" id="IPR002794">
    <property type="entry name" value="DUF92_TMEM19"/>
</dbReference>